<dbReference type="EMBL" id="LGRX02011180">
    <property type="protein sequence ID" value="KAK3269171.1"/>
    <property type="molecule type" value="Genomic_DNA"/>
</dbReference>
<name>A0AAE0G016_9CHLO</name>
<keyword evidence="3" id="KW-1185">Reference proteome</keyword>
<accession>A0AAE0G016</accession>
<evidence type="ECO:0000313" key="2">
    <source>
        <dbReference type="EMBL" id="KAK3269171.1"/>
    </source>
</evidence>
<dbReference type="Proteomes" id="UP001190700">
    <property type="component" value="Unassembled WGS sequence"/>
</dbReference>
<protein>
    <submittedName>
        <fullName evidence="2">Uncharacterized protein</fullName>
    </submittedName>
</protein>
<feature type="compositionally biased region" description="Basic and acidic residues" evidence="1">
    <location>
        <begin position="75"/>
        <end position="91"/>
    </location>
</feature>
<feature type="region of interest" description="Disordered" evidence="1">
    <location>
        <begin position="65"/>
        <end position="91"/>
    </location>
</feature>
<evidence type="ECO:0000256" key="1">
    <source>
        <dbReference type="SAM" id="MobiDB-lite"/>
    </source>
</evidence>
<dbReference type="AlphaFoldDB" id="A0AAE0G016"/>
<evidence type="ECO:0000313" key="3">
    <source>
        <dbReference type="Proteomes" id="UP001190700"/>
    </source>
</evidence>
<reference evidence="2 3" key="1">
    <citation type="journal article" date="2015" name="Genome Biol. Evol.">
        <title>Comparative Genomics of a Bacterivorous Green Alga Reveals Evolutionary Causalities and Consequences of Phago-Mixotrophic Mode of Nutrition.</title>
        <authorList>
            <person name="Burns J.A."/>
            <person name="Paasch A."/>
            <person name="Narechania A."/>
            <person name="Kim E."/>
        </authorList>
    </citation>
    <scope>NUCLEOTIDE SEQUENCE [LARGE SCALE GENOMIC DNA]</scope>
    <source>
        <strain evidence="2 3">PLY_AMNH</strain>
    </source>
</reference>
<sequence length="91" mass="9945">MMRHISLALNTQLSVGEATTEKAIAQVSATAKGGDAEMEAPVGGTDVNNMTWMAYDGDDEKQLGMMKSKHRRARPAQEGEVHDRDATLEER</sequence>
<comment type="caution">
    <text evidence="2">The sequence shown here is derived from an EMBL/GenBank/DDBJ whole genome shotgun (WGS) entry which is preliminary data.</text>
</comment>
<gene>
    <name evidence="2" type="ORF">CYMTET_22368</name>
</gene>
<organism evidence="2 3">
    <name type="scientific">Cymbomonas tetramitiformis</name>
    <dbReference type="NCBI Taxonomy" id="36881"/>
    <lineage>
        <taxon>Eukaryota</taxon>
        <taxon>Viridiplantae</taxon>
        <taxon>Chlorophyta</taxon>
        <taxon>Pyramimonadophyceae</taxon>
        <taxon>Pyramimonadales</taxon>
        <taxon>Pyramimonadaceae</taxon>
        <taxon>Cymbomonas</taxon>
    </lineage>
</organism>
<proteinExistence type="predicted"/>